<dbReference type="AlphaFoldDB" id="A0A914UJK6"/>
<sequence length="91" mass="9838">MGVTKGEGGRLGRHGRDSRAASNHGQAMYLLQSRPATYCLYQETTRIEYDRLPVELSQKEIQAAPLSVTPTNQPAVTAISSVHPTCNLAAV</sequence>
<dbReference type="WBParaSite" id="PSAMB.scaffold10634size3938.g33465.t1">
    <property type="protein sequence ID" value="PSAMB.scaffold10634size3938.g33465.t1"/>
    <property type="gene ID" value="PSAMB.scaffold10634size3938.g33465"/>
</dbReference>
<dbReference type="Proteomes" id="UP000887566">
    <property type="component" value="Unplaced"/>
</dbReference>
<feature type="compositionally biased region" description="Basic and acidic residues" evidence="1">
    <location>
        <begin position="7"/>
        <end position="19"/>
    </location>
</feature>
<accession>A0A914UJK6</accession>
<keyword evidence="2" id="KW-1185">Reference proteome</keyword>
<feature type="region of interest" description="Disordered" evidence="1">
    <location>
        <begin position="1"/>
        <end position="26"/>
    </location>
</feature>
<protein>
    <submittedName>
        <fullName evidence="3">Uncharacterized protein</fullName>
    </submittedName>
</protein>
<evidence type="ECO:0000313" key="2">
    <source>
        <dbReference type="Proteomes" id="UP000887566"/>
    </source>
</evidence>
<name>A0A914UJK6_9BILA</name>
<organism evidence="2 3">
    <name type="scientific">Plectus sambesii</name>
    <dbReference type="NCBI Taxonomy" id="2011161"/>
    <lineage>
        <taxon>Eukaryota</taxon>
        <taxon>Metazoa</taxon>
        <taxon>Ecdysozoa</taxon>
        <taxon>Nematoda</taxon>
        <taxon>Chromadorea</taxon>
        <taxon>Plectida</taxon>
        <taxon>Plectina</taxon>
        <taxon>Plectoidea</taxon>
        <taxon>Plectidae</taxon>
        <taxon>Plectus</taxon>
    </lineage>
</organism>
<evidence type="ECO:0000256" key="1">
    <source>
        <dbReference type="SAM" id="MobiDB-lite"/>
    </source>
</evidence>
<proteinExistence type="predicted"/>
<evidence type="ECO:0000313" key="3">
    <source>
        <dbReference type="WBParaSite" id="PSAMB.scaffold10634size3938.g33465.t1"/>
    </source>
</evidence>
<reference evidence="3" key="1">
    <citation type="submission" date="2022-11" db="UniProtKB">
        <authorList>
            <consortium name="WormBaseParasite"/>
        </authorList>
    </citation>
    <scope>IDENTIFICATION</scope>
</reference>